<name>A0A6I8UUK1_DROPS</name>
<dbReference type="Proteomes" id="UP000001819">
    <property type="component" value="Chromosome 3"/>
</dbReference>
<accession>A0A6I8UUK1</accession>
<sequence length="290" mass="32765">MSAPFDDVGCYSQAKRQGRVRRKPTIWSREKISKLIQLYRKSDCLWNHYSDLYKNKDCRTKATESICSSLGITKNDYGKKVHNLRNQFNSELKKLERRQEETGGDSSPMADKTTCRWEHFQSLMFLRSIIEPRPGYQQNGPAQCKKLSAKLKGVSNDGEEVETQSPPSVSKGQFESMDQLVTVVDESKAHQSICETIETCVPEYASTILSAPTTCTSSIPTRQVDASGTVSVPAHVSIARDQWDSFGELIANEFRNLNSDISRKRLKRKIMQVMLEVGEEDDRENAGPNS</sequence>
<reference evidence="3" key="2">
    <citation type="submission" date="2025-08" db="UniProtKB">
        <authorList>
            <consortium name="RefSeq"/>
        </authorList>
    </citation>
    <scope>IDENTIFICATION</scope>
    <source>
        <strain evidence="3">MV-25-SWS-2005</strain>
        <tissue evidence="3">Whole body</tissue>
    </source>
</reference>
<dbReference type="PROSITE" id="PS51029">
    <property type="entry name" value="MADF"/>
    <property type="match status" value="1"/>
</dbReference>
<dbReference type="SMART" id="SM00595">
    <property type="entry name" value="MADF"/>
    <property type="match status" value="1"/>
</dbReference>
<reference evidence="2" key="1">
    <citation type="submission" date="2024-06" db="UniProtKB">
        <authorList>
            <consortium name="RefSeq"/>
        </authorList>
    </citation>
    <scope>NUCLEOTIDE SEQUENCE [LARGE SCALE GENOMIC DNA]</scope>
    <source>
        <strain evidence="2">MV2-25</strain>
    </source>
</reference>
<organism evidence="2 3">
    <name type="scientific">Drosophila pseudoobscura pseudoobscura</name>
    <name type="common">Fruit fly</name>
    <dbReference type="NCBI Taxonomy" id="46245"/>
    <lineage>
        <taxon>Eukaryota</taxon>
        <taxon>Metazoa</taxon>
        <taxon>Ecdysozoa</taxon>
        <taxon>Arthropoda</taxon>
        <taxon>Hexapoda</taxon>
        <taxon>Insecta</taxon>
        <taxon>Pterygota</taxon>
        <taxon>Neoptera</taxon>
        <taxon>Endopterygota</taxon>
        <taxon>Diptera</taxon>
        <taxon>Brachycera</taxon>
        <taxon>Muscomorpha</taxon>
        <taxon>Ephydroidea</taxon>
        <taxon>Drosophilidae</taxon>
        <taxon>Drosophila</taxon>
        <taxon>Sophophora</taxon>
    </lineage>
</organism>
<proteinExistence type="predicted"/>
<feature type="domain" description="MADF" evidence="1">
    <location>
        <begin position="34"/>
        <end position="131"/>
    </location>
</feature>
<evidence type="ECO:0000259" key="1">
    <source>
        <dbReference type="PROSITE" id="PS51029"/>
    </source>
</evidence>
<dbReference type="InParanoid" id="A0A6I8UUK1"/>
<dbReference type="AlphaFoldDB" id="A0A6I8UUK1"/>
<keyword evidence="2" id="KW-1185">Reference proteome</keyword>
<dbReference type="KEGG" id="dpo:4804284"/>
<dbReference type="PANTHER" id="PTHR21505:SF12">
    <property type="entry name" value="MADF DOMAIN-CONTAINING PROTEIN-RELATED"/>
    <property type="match status" value="1"/>
</dbReference>
<evidence type="ECO:0000313" key="2">
    <source>
        <dbReference type="Proteomes" id="UP000001819"/>
    </source>
</evidence>
<dbReference type="Pfam" id="PF10545">
    <property type="entry name" value="MADF_DNA_bdg"/>
    <property type="match status" value="1"/>
</dbReference>
<dbReference type="PANTHER" id="PTHR21505">
    <property type="entry name" value="MADF DOMAIN-CONTAINING PROTEIN-RELATED"/>
    <property type="match status" value="1"/>
</dbReference>
<gene>
    <name evidence="3" type="primary">LOC4804284</name>
</gene>
<dbReference type="RefSeq" id="XP_001360865.3">
    <property type="nucleotide sequence ID" value="XM_001360828.4"/>
</dbReference>
<protein>
    <recommendedName>
        <fullName evidence="1">MADF domain-containing protein</fullName>
    </recommendedName>
</protein>
<evidence type="ECO:0000313" key="3">
    <source>
        <dbReference type="RefSeq" id="XP_001360865.3"/>
    </source>
</evidence>
<dbReference type="FunCoup" id="A0A6I8UUK1">
    <property type="interactions" value="10"/>
</dbReference>
<dbReference type="InterPro" id="IPR006578">
    <property type="entry name" value="MADF-dom"/>
</dbReference>